<evidence type="ECO:0000256" key="1">
    <source>
        <dbReference type="SAM" id="MobiDB-lite"/>
    </source>
</evidence>
<dbReference type="PANTHER" id="PTHR38794">
    <property type="entry name" value="INTEGRAL MEMBRANE PROTEIN"/>
    <property type="match status" value="1"/>
</dbReference>
<dbReference type="Proteomes" id="UP000782241">
    <property type="component" value="Unassembled WGS sequence"/>
</dbReference>
<keyword evidence="2" id="KW-0812">Transmembrane</keyword>
<gene>
    <name evidence="4" type="ORF">KAF25_005056</name>
</gene>
<evidence type="ECO:0000313" key="4">
    <source>
        <dbReference type="EMBL" id="KAG5662638.1"/>
    </source>
</evidence>
<reference evidence="4" key="1">
    <citation type="submission" date="2021-04" db="EMBL/GenBank/DDBJ databases">
        <title>Draft genome of Fusarium avenaceum strain F156N33, isolated from an atmospheric sample in Virginia.</title>
        <authorList>
            <person name="Yang S."/>
            <person name="Vinatzer B.A."/>
            <person name="Coleman J."/>
        </authorList>
    </citation>
    <scope>NUCLEOTIDE SEQUENCE</scope>
    <source>
        <strain evidence="4">F156N33</strain>
    </source>
</reference>
<feature type="transmembrane region" description="Helical" evidence="2">
    <location>
        <begin position="252"/>
        <end position="273"/>
    </location>
</feature>
<dbReference type="InterPro" id="IPR049326">
    <property type="entry name" value="Rhodopsin_dom_fungi"/>
</dbReference>
<evidence type="ECO:0000256" key="2">
    <source>
        <dbReference type="SAM" id="Phobius"/>
    </source>
</evidence>
<dbReference type="Pfam" id="PF20684">
    <property type="entry name" value="Fung_rhodopsin"/>
    <property type="match status" value="1"/>
</dbReference>
<feature type="region of interest" description="Disordered" evidence="1">
    <location>
        <begin position="352"/>
        <end position="375"/>
    </location>
</feature>
<feature type="transmembrane region" description="Helical" evidence="2">
    <location>
        <begin position="20"/>
        <end position="40"/>
    </location>
</feature>
<proteinExistence type="predicted"/>
<protein>
    <recommendedName>
        <fullName evidence="3">Rhodopsin domain-containing protein</fullName>
    </recommendedName>
</protein>
<dbReference type="AlphaFoldDB" id="A0A9P7KU76"/>
<feature type="domain" description="Rhodopsin" evidence="3">
    <location>
        <begin position="47"/>
        <end position="274"/>
    </location>
</feature>
<keyword evidence="5" id="KW-1185">Reference proteome</keyword>
<organism evidence="4 5">
    <name type="scientific">Fusarium avenaceum</name>
    <dbReference type="NCBI Taxonomy" id="40199"/>
    <lineage>
        <taxon>Eukaryota</taxon>
        <taxon>Fungi</taxon>
        <taxon>Dikarya</taxon>
        <taxon>Ascomycota</taxon>
        <taxon>Pezizomycotina</taxon>
        <taxon>Sordariomycetes</taxon>
        <taxon>Hypocreomycetidae</taxon>
        <taxon>Hypocreales</taxon>
        <taxon>Nectriaceae</taxon>
        <taxon>Fusarium</taxon>
        <taxon>Fusarium tricinctum species complex</taxon>
    </lineage>
</organism>
<accession>A0A9P7KU76</accession>
<feature type="compositionally biased region" description="Low complexity" evidence="1">
    <location>
        <begin position="293"/>
        <end position="315"/>
    </location>
</feature>
<name>A0A9P7KU76_9HYPO</name>
<feature type="compositionally biased region" description="Polar residues" evidence="1">
    <location>
        <begin position="357"/>
        <end position="375"/>
    </location>
</feature>
<evidence type="ECO:0000313" key="5">
    <source>
        <dbReference type="Proteomes" id="UP000782241"/>
    </source>
</evidence>
<evidence type="ECO:0000259" key="3">
    <source>
        <dbReference type="Pfam" id="PF20684"/>
    </source>
</evidence>
<comment type="caution">
    <text evidence="4">The sequence shown here is derived from an EMBL/GenBank/DDBJ whole genome shotgun (WGS) entry which is preliminary data.</text>
</comment>
<keyword evidence="2" id="KW-1133">Transmembrane helix</keyword>
<keyword evidence="2" id="KW-0472">Membrane</keyword>
<sequence>MVEMLLPREHETPFNKSPVIRALSMILMIVTMFSVFIRVLTRISTMRRLSFSKLCTSDDILIFVSMILIIAQSTAVYSQGANGLGRLDGVSSAQVSSILKGQFVSDIFFFLALALSKLSATTTIWNMSPLSHKKLLPIQILIGGWALSAILVRGFACSLPNTWDYINGQCIDLSAFWAYVDAVNILTDLIITGVTIEILVHLQMPFGTKAMVVGVFGSRILMIPPAVCHIIYFKRAIESSTPIFDMWMPTVIVQVIQCVGVTTTCVPFWWRFLKSLESGQMGPGDLFGAMSKSNNSRSGGTTRGTRSRGDTTVTSSVARRTQAFELTSKQGWQGSTDVKKYAHIVTDHGKGTWDAARQNSQEALVDPSTLTPAGG</sequence>
<feature type="transmembrane region" description="Helical" evidence="2">
    <location>
        <begin position="60"/>
        <end position="78"/>
    </location>
</feature>
<dbReference type="EMBL" id="JAGPUO010000005">
    <property type="protein sequence ID" value="KAG5662638.1"/>
    <property type="molecule type" value="Genomic_DNA"/>
</dbReference>
<feature type="transmembrane region" description="Helical" evidence="2">
    <location>
        <begin position="212"/>
        <end position="232"/>
    </location>
</feature>
<dbReference type="PANTHER" id="PTHR38794:SF1">
    <property type="entry name" value="INTEGRAL MEMBRANE PROTEIN"/>
    <property type="match status" value="1"/>
</dbReference>
<feature type="transmembrane region" description="Helical" evidence="2">
    <location>
        <begin position="135"/>
        <end position="156"/>
    </location>
</feature>
<feature type="region of interest" description="Disordered" evidence="1">
    <location>
        <begin position="287"/>
        <end position="315"/>
    </location>
</feature>
<feature type="transmembrane region" description="Helical" evidence="2">
    <location>
        <begin position="98"/>
        <end position="115"/>
    </location>
</feature>
<feature type="transmembrane region" description="Helical" evidence="2">
    <location>
        <begin position="176"/>
        <end position="200"/>
    </location>
</feature>